<keyword evidence="4" id="KW-1185">Reference proteome</keyword>
<gene>
    <name evidence="3" type="ORF">H7F53_14470</name>
</gene>
<organism evidence="3 4">
    <name type="scientific">Novosphingobium piscinae</name>
    <dbReference type="NCBI Taxonomy" id="1507448"/>
    <lineage>
        <taxon>Bacteria</taxon>
        <taxon>Pseudomonadati</taxon>
        <taxon>Pseudomonadota</taxon>
        <taxon>Alphaproteobacteria</taxon>
        <taxon>Sphingomonadales</taxon>
        <taxon>Sphingomonadaceae</taxon>
        <taxon>Novosphingobium</taxon>
    </lineage>
</organism>
<keyword evidence="1" id="KW-0472">Membrane</keyword>
<evidence type="ECO:0000313" key="4">
    <source>
        <dbReference type="Proteomes" id="UP000551327"/>
    </source>
</evidence>
<dbReference type="AlphaFoldDB" id="A0A7X1G0D4"/>
<feature type="signal peptide" evidence="2">
    <location>
        <begin position="1"/>
        <end position="26"/>
    </location>
</feature>
<proteinExistence type="predicted"/>
<evidence type="ECO:0000313" key="3">
    <source>
        <dbReference type="EMBL" id="MBC2670355.1"/>
    </source>
</evidence>
<comment type="caution">
    <text evidence="3">The sequence shown here is derived from an EMBL/GenBank/DDBJ whole genome shotgun (WGS) entry which is preliminary data.</text>
</comment>
<dbReference type="RefSeq" id="WP_185680218.1">
    <property type="nucleotide sequence ID" value="NZ_JACLAX010000018.1"/>
</dbReference>
<dbReference type="EMBL" id="JACLAX010000018">
    <property type="protein sequence ID" value="MBC2670355.1"/>
    <property type="molecule type" value="Genomic_DNA"/>
</dbReference>
<evidence type="ECO:0000256" key="1">
    <source>
        <dbReference type="SAM" id="Phobius"/>
    </source>
</evidence>
<name>A0A7X1G0D4_9SPHN</name>
<keyword evidence="1" id="KW-0812">Transmembrane</keyword>
<evidence type="ECO:0000256" key="2">
    <source>
        <dbReference type="SAM" id="SignalP"/>
    </source>
</evidence>
<feature type="transmembrane region" description="Helical" evidence="1">
    <location>
        <begin position="42"/>
        <end position="59"/>
    </location>
</feature>
<dbReference type="Proteomes" id="UP000551327">
    <property type="component" value="Unassembled WGS sequence"/>
</dbReference>
<protein>
    <submittedName>
        <fullName evidence="3">Uncharacterized protein</fullName>
    </submittedName>
</protein>
<feature type="chain" id="PRO_5030853890" evidence="2">
    <location>
        <begin position="27"/>
        <end position="123"/>
    </location>
</feature>
<accession>A0A7X1G0D4</accession>
<keyword evidence="1" id="KW-1133">Transmembrane helix</keyword>
<reference evidence="3 4" key="1">
    <citation type="submission" date="2020-08" db="EMBL/GenBank/DDBJ databases">
        <title>The genome sequence of type strain Novosphingobium piscinae KCTC 42194.</title>
        <authorList>
            <person name="Liu Y."/>
        </authorList>
    </citation>
    <scope>NUCLEOTIDE SEQUENCE [LARGE SCALE GENOMIC DNA]</scope>
    <source>
        <strain evidence="3 4">KCTC 42194</strain>
    </source>
</reference>
<sequence length="123" mass="14372">MSALRTLILGSGLAAAVLTTATPALADHRFDRRGGDTTGAAIAGGIVGLAVGAAIASSARDDRFYGGPRFRGYYAYHDYPPRFYRDWARYRWERERWERRRWQYRRWDRGYPRYRHWDGPRGW</sequence>
<keyword evidence="2" id="KW-0732">Signal</keyword>